<evidence type="ECO:0000313" key="2">
    <source>
        <dbReference type="EMBL" id="TDK23379.1"/>
    </source>
</evidence>
<feature type="compositionally biased region" description="Low complexity" evidence="1">
    <location>
        <begin position="114"/>
        <end position="125"/>
    </location>
</feature>
<reference evidence="2 3" key="1">
    <citation type="submission" date="2019-03" db="EMBL/GenBank/DDBJ databases">
        <title>Luteimonas zhaokaii sp.nov., isolated from the rectal contents of Plateau pika in Yushu, Qinghai Province, China.</title>
        <authorList>
            <person name="Zhang G."/>
        </authorList>
    </citation>
    <scope>NUCLEOTIDE SEQUENCE [LARGE SCALE GENOMIC DNA]</scope>
    <source>
        <strain evidence="2 3">B9</strain>
    </source>
</reference>
<feature type="compositionally biased region" description="Low complexity" evidence="1">
    <location>
        <begin position="198"/>
        <end position="207"/>
    </location>
</feature>
<feature type="compositionally biased region" description="Basic and acidic residues" evidence="1">
    <location>
        <begin position="104"/>
        <end position="113"/>
    </location>
</feature>
<dbReference type="GO" id="GO:0003677">
    <property type="term" value="F:DNA binding"/>
    <property type="evidence" value="ECO:0007669"/>
    <property type="project" value="InterPro"/>
</dbReference>
<dbReference type="AlphaFoldDB" id="A0A4R5TRY0"/>
<feature type="region of interest" description="Disordered" evidence="1">
    <location>
        <begin position="198"/>
        <end position="220"/>
    </location>
</feature>
<proteinExistence type="predicted"/>
<dbReference type="Gene3D" id="1.10.260.40">
    <property type="entry name" value="lambda repressor-like DNA-binding domains"/>
    <property type="match status" value="1"/>
</dbReference>
<dbReference type="InterPro" id="IPR010982">
    <property type="entry name" value="Lambda_DNA-bd_dom_sf"/>
</dbReference>
<dbReference type="NCBIfam" id="NF040522">
    <property type="entry name" value="VC1465_fam"/>
    <property type="match status" value="1"/>
</dbReference>
<name>A0A4R5TRY0_9GAMM</name>
<sequence>MTLEGCADLLRVSVRTIQNWESGTSRIPYAAYKLMRVMRGGKFLGDGWQNFFVRRDVLITPQGHEFRASDLAWWSLLVRQAREYGNARRQLRELQSAEASARAHVSESERDHALAAPANASPAPASGTSHASPAAPVDRHAGPLVRSIARKAVTGKQFPETPSTNRGCSETEQEGSKRAKPLKTCRIATMAKPVVAVRRARPGVARKSPAPHKPAQAVQS</sequence>
<dbReference type="EMBL" id="SMTF01000008">
    <property type="protein sequence ID" value="TDK23379.1"/>
    <property type="molecule type" value="Genomic_DNA"/>
</dbReference>
<feature type="region of interest" description="Disordered" evidence="1">
    <location>
        <begin position="100"/>
        <end position="184"/>
    </location>
</feature>
<dbReference type="Pfam" id="PF12375">
    <property type="entry name" value="DUF3653"/>
    <property type="match status" value="1"/>
</dbReference>
<dbReference type="Proteomes" id="UP000294796">
    <property type="component" value="Unassembled WGS sequence"/>
</dbReference>
<accession>A0A4R5TRY0</accession>
<keyword evidence="3" id="KW-1185">Reference proteome</keyword>
<evidence type="ECO:0000313" key="3">
    <source>
        <dbReference type="Proteomes" id="UP000294796"/>
    </source>
</evidence>
<evidence type="ECO:0000256" key="1">
    <source>
        <dbReference type="SAM" id="MobiDB-lite"/>
    </source>
</evidence>
<gene>
    <name evidence="2" type="ORF">E2F46_10685</name>
</gene>
<comment type="caution">
    <text evidence="2">The sequence shown here is derived from an EMBL/GenBank/DDBJ whole genome shotgun (WGS) entry which is preliminary data.</text>
</comment>
<protein>
    <submittedName>
        <fullName evidence="2">Uncharacterized protein</fullName>
    </submittedName>
</protein>
<dbReference type="OrthoDB" id="6006594at2"/>
<organism evidence="2 3">
    <name type="scientific">Luteimonas aestuarii</name>
    <dbReference type="NCBI Taxonomy" id="453837"/>
    <lineage>
        <taxon>Bacteria</taxon>
        <taxon>Pseudomonadati</taxon>
        <taxon>Pseudomonadota</taxon>
        <taxon>Gammaproteobacteria</taxon>
        <taxon>Lysobacterales</taxon>
        <taxon>Lysobacteraceae</taxon>
        <taxon>Luteimonas</taxon>
    </lineage>
</organism>
<feature type="compositionally biased region" description="Polar residues" evidence="1">
    <location>
        <begin position="160"/>
        <end position="170"/>
    </location>
</feature>
<dbReference type="InterPro" id="IPR021077">
    <property type="entry name" value="Phage_phi-Lf_Orf112"/>
</dbReference>